<feature type="compositionally biased region" description="Low complexity" evidence="1">
    <location>
        <begin position="434"/>
        <end position="444"/>
    </location>
</feature>
<organism evidence="2 3">
    <name type="scientific">Decorospora gaudefroyi</name>
    <dbReference type="NCBI Taxonomy" id="184978"/>
    <lineage>
        <taxon>Eukaryota</taxon>
        <taxon>Fungi</taxon>
        <taxon>Dikarya</taxon>
        <taxon>Ascomycota</taxon>
        <taxon>Pezizomycotina</taxon>
        <taxon>Dothideomycetes</taxon>
        <taxon>Pleosporomycetidae</taxon>
        <taxon>Pleosporales</taxon>
        <taxon>Pleosporineae</taxon>
        <taxon>Pleosporaceae</taxon>
        <taxon>Decorospora</taxon>
    </lineage>
</organism>
<evidence type="ECO:0000256" key="1">
    <source>
        <dbReference type="SAM" id="MobiDB-lite"/>
    </source>
</evidence>
<feature type="compositionally biased region" description="Polar residues" evidence="1">
    <location>
        <begin position="545"/>
        <end position="554"/>
    </location>
</feature>
<dbReference type="AlphaFoldDB" id="A0A6A5K212"/>
<evidence type="ECO:0000313" key="2">
    <source>
        <dbReference type="EMBL" id="KAF1830116.1"/>
    </source>
</evidence>
<feature type="region of interest" description="Disordered" evidence="1">
    <location>
        <begin position="1"/>
        <end position="111"/>
    </location>
</feature>
<feature type="region of interest" description="Disordered" evidence="1">
    <location>
        <begin position="434"/>
        <end position="477"/>
    </location>
</feature>
<feature type="compositionally biased region" description="Low complexity" evidence="1">
    <location>
        <begin position="21"/>
        <end position="31"/>
    </location>
</feature>
<feature type="compositionally biased region" description="Polar residues" evidence="1">
    <location>
        <begin position="464"/>
        <end position="477"/>
    </location>
</feature>
<feature type="compositionally biased region" description="Basic residues" evidence="1">
    <location>
        <begin position="614"/>
        <end position="625"/>
    </location>
</feature>
<sequence length="690" mass="75181">MSAAQIAAAVAYRSPSPPPFASFRATAPPATYGSSSHMPSTGNPSNPQGPPTHPPNMSNIKYVKAKKRTRTVEQDEPQRNDAPPNRLLGRPAKAAKLSATSASADESTSSFLRSKPAAFPSLLTDTPSSLSKIVPDFSGHGMKELMEWTERGDEENATAIKLYFDGLYEASAEAWYAELRRLWDPEESDVKIPFTSLWPSLSNTIIDQIRDDFPKGTYLDSYYPVARLLGLTRKELNSIILRNNGDWGDFEEDFHAYFDFLKRNNPDGIVDPEQPPPKEVVKAIRFLKQHSLPGSLLGCWQYPLPPFKDIAPGLNDTTWIMESIEGDHNPHRSIPEFPNVLSPEQSHSLLLRIEARALRKAAADEAKAPPKPQCRRCKKEDHAESDLDEYGIKICPMHREGHAKHLREKHDLEKQVHIEIMAFQHRDLASKSMASTSASASTLSRHPNSTNYSFPAAESRTDKQNSGNLQSLFLPSNPQIKSREEYVLDLEQTNSSNPGLKKHAQRRIDLKSRLASSTPADAAQGVGSDGRSDQSLGPNRVRYANGSSRFATQATHSPHTPAPISTSTPPQPQPQAIPTTLPSSAPNTILASFSNSQPSSSRPQAPSHPYPHAPTKKRGPYKKKPSPATPKPTPPRIVSKDGMVSLSASNEAGASTARTSSHDDDAGDGAGGRSSTGTGVEDGTTSVSGV</sequence>
<feature type="compositionally biased region" description="Basic and acidic residues" evidence="1">
    <location>
        <begin position="70"/>
        <end position="79"/>
    </location>
</feature>
<protein>
    <submittedName>
        <fullName evidence="2">Uncharacterized protein</fullName>
    </submittedName>
</protein>
<name>A0A6A5K212_9PLEO</name>
<feature type="region of interest" description="Disordered" evidence="1">
    <location>
        <begin position="512"/>
        <end position="690"/>
    </location>
</feature>
<reference evidence="2" key="1">
    <citation type="submission" date="2020-01" db="EMBL/GenBank/DDBJ databases">
        <authorList>
            <consortium name="DOE Joint Genome Institute"/>
            <person name="Haridas S."/>
            <person name="Albert R."/>
            <person name="Binder M."/>
            <person name="Bloem J."/>
            <person name="Labutti K."/>
            <person name="Salamov A."/>
            <person name="Andreopoulos B."/>
            <person name="Baker S.E."/>
            <person name="Barry K."/>
            <person name="Bills G."/>
            <person name="Bluhm B.H."/>
            <person name="Cannon C."/>
            <person name="Castanera R."/>
            <person name="Culley D.E."/>
            <person name="Daum C."/>
            <person name="Ezra D."/>
            <person name="Gonzalez J.B."/>
            <person name="Henrissat B."/>
            <person name="Kuo A."/>
            <person name="Liang C."/>
            <person name="Lipzen A."/>
            <person name="Lutzoni F."/>
            <person name="Magnuson J."/>
            <person name="Mondo S."/>
            <person name="Nolan M."/>
            <person name="Ohm R."/>
            <person name="Pangilinan J."/>
            <person name="Park H.-J."/>
            <person name="Ramirez L."/>
            <person name="Alfaro M."/>
            <person name="Sun H."/>
            <person name="Tritt A."/>
            <person name="Yoshinaga Y."/>
            <person name="Zwiers L.-H."/>
            <person name="Turgeon B.G."/>
            <person name="Goodwin S.B."/>
            <person name="Spatafora J.W."/>
            <person name="Crous P.W."/>
            <person name="Grigoriev I.V."/>
        </authorList>
    </citation>
    <scope>NUCLEOTIDE SEQUENCE</scope>
    <source>
        <strain evidence="2">P77</strain>
    </source>
</reference>
<dbReference type="Proteomes" id="UP000800040">
    <property type="component" value="Unassembled WGS sequence"/>
</dbReference>
<dbReference type="OrthoDB" id="3801597at2759"/>
<keyword evidence="3" id="KW-1185">Reference proteome</keyword>
<feature type="compositionally biased region" description="Low complexity" evidence="1">
    <location>
        <begin position="555"/>
        <end position="568"/>
    </location>
</feature>
<feature type="compositionally biased region" description="Polar residues" evidence="1">
    <location>
        <begin position="32"/>
        <end position="46"/>
    </location>
</feature>
<feature type="compositionally biased region" description="Polar residues" evidence="1">
    <location>
        <begin position="646"/>
        <end position="658"/>
    </location>
</feature>
<feature type="compositionally biased region" description="Polar residues" evidence="1">
    <location>
        <begin position="581"/>
        <end position="591"/>
    </location>
</feature>
<accession>A0A6A5K212</accession>
<feature type="compositionally biased region" description="Low complexity" evidence="1">
    <location>
        <begin position="92"/>
        <end position="110"/>
    </location>
</feature>
<gene>
    <name evidence="2" type="ORF">BDW02DRAFT_601950</name>
</gene>
<feature type="compositionally biased region" description="Low complexity" evidence="1">
    <location>
        <begin position="592"/>
        <end position="605"/>
    </location>
</feature>
<evidence type="ECO:0000313" key="3">
    <source>
        <dbReference type="Proteomes" id="UP000800040"/>
    </source>
</evidence>
<dbReference type="EMBL" id="ML975409">
    <property type="protein sequence ID" value="KAF1830116.1"/>
    <property type="molecule type" value="Genomic_DNA"/>
</dbReference>
<proteinExistence type="predicted"/>